<protein>
    <submittedName>
        <fullName evidence="1">Uncharacterized protein</fullName>
    </submittedName>
</protein>
<sequence>MENTELLQAIYARYVRGIGWERDIAEKILRKKLKALGMTLEDYEKRFWENCIDHFFLKLPKVPKEMKRVIFCYAMSQICSTKEELLDIIVWREAKEVELRTTEINFLEVRSIVETLWEAFKKEQRKQNKRLIIAFAEANDLHWEFTSNEPEDKKPKRKSKTLSFEEIAAIAAMASWIKKTEIRKSLECK</sequence>
<organism evidence="1">
    <name type="scientific">Caudovirales sp. gcode 4</name>
    <dbReference type="NCBI Taxonomy" id="2838363"/>
    <lineage>
        <taxon>Viruses</taxon>
        <taxon>Duplodnaviria</taxon>
        <taxon>Heunggongvirae</taxon>
        <taxon>Uroviricota</taxon>
        <taxon>Caudoviricetes</taxon>
    </lineage>
</organism>
<accession>A0A8S5RTH3</accession>
<evidence type="ECO:0000313" key="1">
    <source>
        <dbReference type="EMBL" id="DAE92659.1"/>
    </source>
</evidence>
<name>A0A8S5RTH3_9CAUD</name>
<dbReference type="EMBL" id="BK059153">
    <property type="protein sequence ID" value="DAE92659.1"/>
    <property type="molecule type" value="Genomic_DNA"/>
</dbReference>
<reference evidence="1" key="1">
    <citation type="journal article" date="2021" name="Proc. Natl. Acad. Sci. U.S.A.">
        <title>A Catalog of Tens of Thousands of Viruses from Human Metagenomes Reveals Hidden Associations with Chronic Diseases.</title>
        <authorList>
            <person name="Tisza M.J."/>
            <person name="Buck C.B."/>
        </authorList>
    </citation>
    <scope>NUCLEOTIDE SEQUENCE</scope>
    <source>
        <strain evidence="1">CtKN96</strain>
    </source>
</reference>
<proteinExistence type="predicted"/>